<accession>A0A6J6CXN2</accession>
<protein>
    <submittedName>
        <fullName evidence="1">Unannotated protein</fullName>
    </submittedName>
</protein>
<dbReference type="EMBL" id="CAEZTD010000017">
    <property type="protein sequence ID" value="CAB4555844.1"/>
    <property type="molecule type" value="Genomic_DNA"/>
</dbReference>
<gene>
    <name evidence="1" type="ORF">UFOPK1591_00368</name>
</gene>
<reference evidence="1" key="1">
    <citation type="submission" date="2020-05" db="EMBL/GenBank/DDBJ databases">
        <authorList>
            <person name="Chiriac C."/>
            <person name="Salcher M."/>
            <person name="Ghai R."/>
            <person name="Kavagutti S V."/>
        </authorList>
    </citation>
    <scope>NUCLEOTIDE SEQUENCE</scope>
</reference>
<name>A0A6J6CXN2_9ZZZZ</name>
<proteinExistence type="predicted"/>
<dbReference type="AlphaFoldDB" id="A0A6J6CXN2"/>
<sequence>MLDPSAREALAFTRADGPQLAKADEALFPHIPRVDADHVSAARLGLLAQAAAENDIELPPFEPLYLRSPDVTMSTGPKRVS</sequence>
<evidence type="ECO:0000313" key="1">
    <source>
        <dbReference type="EMBL" id="CAB4555844.1"/>
    </source>
</evidence>
<organism evidence="1">
    <name type="scientific">freshwater metagenome</name>
    <dbReference type="NCBI Taxonomy" id="449393"/>
    <lineage>
        <taxon>unclassified sequences</taxon>
        <taxon>metagenomes</taxon>
        <taxon>ecological metagenomes</taxon>
    </lineage>
</organism>